<evidence type="ECO:0000313" key="1">
    <source>
        <dbReference type="EMBL" id="ELW48573.1"/>
    </source>
</evidence>
<gene>
    <name evidence="1" type="ORF">TREES_T100018027</name>
</gene>
<dbReference type="AlphaFoldDB" id="L9JDZ6"/>
<protein>
    <submittedName>
        <fullName evidence="1">Uncharacterized protein</fullName>
    </submittedName>
</protein>
<dbReference type="EMBL" id="KB321035">
    <property type="protein sequence ID" value="ELW48573.1"/>
    <property type="molecule type" value="Genomic_DNA"/>
</dbReference>
<keyword evidence="2" id="KW-1185">Reference proteome</keyword>
<sequence>MKFCDLPALLPCHPGAKVKKEHNLHEKLRYLHFIIVPYTKTNATFFNVDEI</sequence>
<organism evidence="1 2">
    <name type="scientific">Tupaia chinensis</name>
    <name type="common">Chinese tree shrew</name>
    <name type="synonym">Tupaia belangeri chinensis</name>
    <dbReference type="NCBI Taxonomy" id="246437"/>
    <lineage>
        <taxon>Eukaryota</taxon>
        <taxon>Metazoa</taxon>
        <taxon>Chordata</taxon>
        <taxon>Craniata</taxon>
        <taxon>Vertebrata</taxon>
        <taxon>Euteleostomi</taxon>
        <taxon>Mammalia</taxon>
        <taxon>Eutheria</taxon>
        <taxon>Euarchontoglires</taxon>
        <taxon>Scandentia</taxon>
        <taxon>Tupaiidae</taxon>
        <taxon>Tupaia</taxon>
    </lineage>
</organism>
<dbReference type="Proteomes" id="UP000011518">
    <property type="component" value="Unassembled WGS sequence"/>
</dbReference>
<proteinExistence type="predicted"/>
<dbReference type="InParanoid" id="L9JDZ6"/>
<name>L9JDZ6_TUPCH</name>
<reference evidence="2" key="2">
    <citation type="journal article" date="2013" name="Nat. Commun.">
        <title>Genome of the Chinese tree shrew.</title>
        <authorList>
            <person name="Fan Y."/>
            <person name="Huang Z.Y."/>
            <person name="Cao C.C."/>
            <person name="Chen C.S."/>
            <person name="Chen Y.X."/>
            <person name="Fan D.D."/>
            <person name="He J."/>
            <person name="Hou H.L."/>
            <person name="Hu L."/>
            <person name="Hu X.T."/>
            <person name="Jiang X.T."/>
            <person name="Lai R."/>
            <person name="Lang Y.S."/>
            <person name="Liang B."/>
            <person name="Liao S.G."/>
            <person name="Mu D."/>
            <person name="Ma Y.Y."/>
            <person name="Niu Y.Y."/>
            <person name="Sun X.Q."/>
            <person name="Xia J.Q."/>
            <person name="Xiao J."/>
            <person name="Xiong Z.Q."/>
            <person name="Xu L."/>
            <person name="Yang L."/>
            <person name="Zhang Y."/>
            <person name="Zhao W."/>
            <person name="Zhao X.D."/>
            <person name="Zheng Y.T."/>
            <person name="Zhou J.M."/>
            <person name="Zhu Y.B."/>
            <person name="Zhang G.J."/>
            <person name="Wang J."/>
            <person name="Yao Y.G."/>
        </authorList>
    </citation>
    <scope>NUCLEOTIDE SEQUENCE [LARGE SCALE GENOMIC DNA]</scope>
</reference>
<accession>L9JDZ6</accession>
<evidence type="ECO:0000313" key="2">
    <source>
        <dbReference type="Proteomes" id="UP000011518"/>
    </source>
</evidence>
<reference evidence="2" key="1">
    <citation type="submission" date="2012-07" db="EMBL/GenBank/DDBJ databases">
        <title>Genome of the Chinese tree shrew, a rising model animal genetically related to primates.</title>
        <authorList>
            <person name="Zhang G."/>
            <person name="Fan Y."/>
            <person name="Yao Y."/>
            <person name="Huang Z."/>
        </authorList>
    </citation>
    <scope>NUCLEOTIDE SEQUENCE [LARGE SCALE GENOMIC DNA]</scope>
</reference>